<feature type="compositionally biased region" description="Basic and acidic residues" evidence="2">
    <location>
        <begin position="328"/>
        <end position="338"/>
    </location>
</feature>
<feature type="compositionally biased region" description="Low complexity" evidence="2">
    <location>
        <begin position="223"/>
        <end position="232"/>
    </location>
</feature>
<reference evidence="4" key="1">
    <citation type="journal article" date="2023" name="Nat. Commun.">
        <title>Diploid and tetraploid genomes of Acorus and the evolution of monocots.</title>
        <authorList>
            <person name="Ma L."/>
            <person name="Liu K.W."/>
            <person name="Li Z."/>
            <person name="Hsiao Y.Y."/>
            <person name="Qi Y."/>
            <person name="Fu T."/>
            <person name="Tang G.D."/>
            <person name="Zhang D."/>
            <person name="Sun W.H."/>
            <person name="Liu D.K."/>
            <person name="Li Y."/>
            <person name="Chen G.Z."/>
            <person name="Liu X.D."/>
            <person name="Liao X.Y."/>
            <person name="Jiang Y.T."/>
            <person name="Yu X."/>
            <person name="Hao Y."/>
            <person name="Huang J."/>
            <person name="Zhao X.W."/>
            <person name="Ke S."/>
            <person name="Chen Y.Y."/>
            <person name="Wu W.L."/>
            <person name="Hsu J.L."/>
            <person name="Lin Y.F."/>
            <person name="Huang M.D."/>
            <person name="Li C.Y."/>
            <person name="Huang L."/>
            <person name="Wang Z.W."/>
            <person name="Zhao X."/>
            <person name="Zhong W.Y."/>
            <person name="Peng D.H."/>
            <person name="Ahmad S."/>
            <person name="Lan S."/>
            <person name="Zhang J.S."/>
            <person name="Tsai W.C."/>
            <person name="Van de Peer Y."/>
            <person name="Liu Z.J."/>
        </authorList>
    </citation>
    <scope>NUCLEOTIDE SEQUENCE</scope>
    <source>
        <strain evidence="4">SCP</strain>
    </source>
</reference>
<dbReference type="PANTHER" id="PTHR33155">
    <property type="entry name" value="FANTASTIC FOUR-LIKE PROTEIN (DUF3049)"/>
    <property type="match status" value="1"/>
</dbReference>
<feature type="compositionally biased region" description="Low complexity" evidence="2">
    <location>
        <begin position="34"/>
        <end position="47"/>
    </location>
</feature>
<evidence type="ECO:0000313" key="4">
    <source>
        <dbReference type="EMBL" id="KAK1278274.1"/>
    </source>
</evidence>
<name>A0AAV9BQ86_ACOGR</name>
<dbReference type="EMBL" id="JAUJYN010000002">
    <property type="protein sequence ID" value="KAK1278274.1"/>
    <property type="molecule type" value="Genomic_DNA"/>
</dbReference>
<evidence type="ECO:0000313" key="5">
    <source>
        <dbReference type="Proteomes" id="UP001179952"/>
    </source>
</evidence>
<keyword evidence="5" id="KW-1185">Reference proteome</keyword>
<dbReference type="InterPro" id="IPR046431">
    <property type="entry name" value="FAF_dom"/>
</dbReference>
<dbReference type="Pfam" id="PF11250">
    <property type="entry name" value="FAF"/>
    <property type="match status" value="1"/>
</dbReference>
<evidence type="ECO:0000256" key="1">
    <source>
        <dbReference type="ARBA" id="ARBA00008690"/>
    </source>
</evidence>
<feature type="compositionally biased region" description="Polar residues" evidence="2">
    <location>
        <begin position="53"/>
        <end position="68"/>
    </location>
</feature>
<reference evidence="4" key="2">
    <citation type="submission" date="2023-06" db="EMBL/GenBank/DDBJ databases">
        <authorList>
            <person name="Ma L."/>
            <person name="Liu K.-W."/>
            <person name="Li Z."/>
            <person name="Hsiao Y.-Y."/>
            <person name="Qi Y."/>
            <person name="Fu T."/>
            <person name="Tang G."/>
            <person name="Zhang D."/>
            <person name="Sun W.-H."/>
            <person name="Liu D.-K."/>
            <person name="Li Y."/>
            <person name="Chen G.-Z."/>
            <person name="Liu X.-D."/>
            <person name="Liao X.-Y."/>
            <person name="Jiang Y.-T."/>
            <person name="Yu X."/>
            <person name="Hao Y."/>
            <person name="Huang J."/>
            <person name="Zhao X.-W."/>
            <person name="Ke S."/>
            <person name="Chen Y.-Y."/>
            <person name="Wu W.-L."/>
            <person name="Hsu J.-L."/>
            <person name="Lin Y.-F."/>
            <person name="Huang M.-D."/>
            <person name="Li C.-Y."/>
            <person name="Huang L."/>
            <person name="Wang Z.-W."/>
            <person name="Zhao X."/>
            <person name="Zhong W.-Y."/>
            <person name="Peng D.-H."/>
            <person name="Ahmad S."/>
            <person name="Lan S."/>
            <person name="Zhang J.-S."/>
            <person name="Tsai W.-C."/>
            <person name="Van De Peer Y."/>
            <person name="Liu Z.-J."/>
        </authorList>
    </citation>
    <scope>NUCLEOTIDE SEQUENCE</scope>
    <source>
        <strain evidence="4">SCP</strain>
        <tissue evidence="4">Leaves</tissue>
    </source>
</reference>
<organism evidence="4 5">
    <name type="scientific">Acorus gramineus</name>
    <name type="common">Dwarf sweet flag</name>
    <dbReference type="NCBI Taxonomy" id="55184"/>
    <lineage>
        <taxon>Eukaryota</taxon>
        <taxon>Viridiplantae</taxon>
        <taxon>Streptophyta</taxon>
        <taxon>Embryophyta</taxon>
        <taxon>Tracheophyta</taxon>
        <taxon>Spermatophyta</taxon>
        <taxon>Magnoliopsida</taxon>
        <taxon>Liliopsida</taxon>
        <taxon>Acoraceae</taxon>
        <taxon>Acorus</taxon>
    </lineage>
</organism>
<comment type="similarity">
    <text evidence="1">Belongs to the fantastic four family.</text>
</comment>
<protein>
    <recommendedName>
        <fullName evidence="3">FAF domain-containing protein</fullName>
    </recommendedName>
</protein>
<feature type="region of interest" description="Disordered" evidence="2">
    <location>
        <begin position="173"/>
        <end position="210"/>
    </location>
</feature>
<comment type="caution">
    <text evidence="4">The sequence shown here is derived from an EMBL/GenBank/DDBJ whole genome shotgun (WGS) entry which is preliminary data.</text>
</comment>
<proteinExistence type="inferred from homology"/>
<dbReference type="AlphaFoldDB" id="A0AAV9BQ86"/>
<feature type="region of interest" description="Disordered" evidence="2">
    <location>
        <begin position="34"/>
        <end position="105"/>
    </location>
</feature>
<feature type="compositionally biased region" description="Acidic residues" evidence="2">
    <location>
        <begin position="182"/>
        <end position="198"/>
    </location>
</feature>
<dbReference type="Proteomes" id="UP001179952">
    <property type="component" value="Unassembled WGS sequence"/>
</dbReference>
<dbReference type="InterPro" id="IPR021410">
    <property type="entry name" value="FAF"/>
</dbReference>
<feature type="compositionally biased region" description="Acidic residues" evidence="2">
    <location>
        <begin position="349"/>
        <end position="381"/>
    </location>
</feature>
<feature type="region of interest" description="Disordered" evidence="2">
    <location>
        <begin position="436"/>
        <end position="455"/>
    </location>
</feature>
<feature type="region of interest" description="Disordered" evidence="2">
    <location>
        <begin position="222"/>
        <end position="248"/>
    </location>
</feature>
<feature type="domain" description="FAF" evidence="3">
    <location>
        <begin position="233"/>
        <end position="286"/>
    </location>
</feature>
<sequence length="578" mass="64588">MATAVYKGVPPSVSSSSFMEVAATMGDRRQGIGSILGFGSSSSPSSLRRTLSADMSSRTWRAQNQLLHSSSSSSSLSNLSMKEEEEEEGGSMIGEEEEKEMGQSDVWNSILKKKKKKEVDDPLLPAPYIHPLERRSSFGCLLSQKSLEICTESLGSETGTDCFTSSDEFDFDFFNSPPSSEAGDDEAAAAAHDEEEDESMTKLKRRRHEKKQQLMGSVNYHCSSMSKKSAPKSYPPPLPSISRRDGPCLHMRPHRVDGRLVVEAVPVPSQNYLHVQRENGRLVLSFIDIPTTFTGQQSSSSIHCDREVEAEVVGEENEEEEEEEIIEEHEHQQPDKGLVKMTKCGYADKDEEEDERGVPEEEEEEEEEEEQKEEAMEEEEEDVEILVGVSVTTCRQPPPQLQCSEKATDMVVQLSPTTTTTTNLVMTKILTRMPLSSHHPNKWMTRTPTTTTSSKLDKKIASLVELEQESPTQQHHHLLGKEVKVVGPQKASAAAAAYMNPYDCWWRRGSAHSSQIAAVMAAAHPKGHQQLAQLSPPEKLILTNSKLNPEDLMRHIRRCNQNRRPFLIWEPYCIATSS</sequence>
<feature type="compositionally biased region" description="Low complexity" evidence="2">
    <location>
        <begin position="69"/>
        <end position="80"/>
    </location>
</feature>
<feature type="compositionally biased region" description="Acidic residues" evidence="2">
    <location>
        <begin position="83"/>
        <end position="99"/>
    </location>
</feature>
<evidence type="ECO:0000256" key="2">
    <source>
        <dbReference type="SAM" id="MobiDB-lite"/>
    </source>
</evidence>
<feature type="region of interest" description="Disordered" evidence="2">
    <location>
        <begin position="310"/>
        <end position="381"/>
    </location>
</feature>
<evidence type="ECO:0000259" key="3">
    <source>
        <dbReference type="Pfam" id="PF11250"/>
    </source>
</evidence>
<accession>A0AAV9BQ86</accession>
<dbReference type="PANTHER" id="PTHR33155:SF3">
    <property type="entry name" value="PROTEIN FAF-LIKE, CHLOROPLASTIC"/>
    <property type="match status" value="1"/>
</dbReference>
<feature type="compositionally biased region" description="Acidic residues" evidence="2">
    <location>
        <begin position="310"/>
        <end position="327"/>
    </location>
</feature>
<gene>
    <name evidence="4" type="ORF">QJS04_geneDACA015725</name>
</gene>